<protein>
    <submittedName>
        <fullName evidence="2">Uncharacterized protein</fullName>
    </submittedName>
</protein>
<proteinExistence type="predicted"/>
<dbReference type="STRING" id="74557.A0A1W0A591"/>
<keyword evidence="1" id="KW-1133">Transmembrane helix</keyword>
<keyword evidence="1" id="KW-0812">Transmembrane</keyword>
<feature type="transmembrane region" description="Helical" evidence="1">
    <location>
        <begin position="1647"/>
        <end position="1665"/>
    </location>
</feature>
<feature type="transmembrane region" description="Helical" evidence="1">
    <location>
        <begin position="619"/>
        <end position="640"/>
    </location>
</feature>
<feature type="transmembrane region" description="Helical" evidence="1">
    <location>
        <begin position="652"/>
        <end position="673"/>
    </location>
</feature>
<evidence type="ECO:0000256" key="1">
    <source>
        <dbReference type="SAM" id="Phobius"/>
    </source>
</evidence>
<feature type="transmembrane region" description="Helical" evidence="1">
    <location>
        <begin position="27"/>
        <end position="51"/>
    </location>
</feature>
<feature type="transmembrane region" description="Helical" evidence="1">
    <location>
        <begin position="775"/>
        <end position="796"/>
    </location>
</feature>
<evidence type="ECO:0000313" key="3">
    <source>
        <dbReference type="Proteomes" id="UP000243217"/>
    </source>
</evidence>
<evidence type="ECO:0000313" key="2">
    <source>
        <dbReference type="EMBL" id="OQS05442.1"/>
    </source>
</evidence>
<reference evidence="2 3" key="1">
    <citation type="journal article" date="2014" name="Genome Biol. Evol.">
        <title>The secreted proteins of Achlya hypogyna and Thraustotheca clavata identify the ancestral oomycete secretome and reveal gene acquisitions by horizontal gene transfer.</title>
        <authorList>
            <person name="Misner I."/>
            <person name="Blouin N."/>
            <person name="Leonard G."/>
            <person name="Richards T.A."/>
            <person name="Lane C.E."/>
        </authorList>
    </citation>
    <scope>NUCLEOTIDE SEQUENCE [LARGE SCALE GENOMIC DNA]</scope>
    <source>
        <strain evidence="2 3">ATCC 34112</strain>
    </source>
</reference>
<feature type="transmembrane region" description="Helical" evidence="1">
    <location>
        <begin position="694"/>
        <end position="715"/>
    </location>
</feature>
<feature type="transmembrane region" description="Helical" evidence="1">
    <location>
        <begin position="882"/>
        <end position="902"/>
    </location>
</feature>
<name>A0A1W0A591_9STRA</name>
<sequence>MVKVFVDSSIPSNTIDRSTVIPWLREIVGIAYTLLTLGLSIYCLGLLYPYLNNDYVWPNFVSSNISKELVNTFNMHLIIGSNPFKLTDVSSGISRHDHIGVSMAYPRMLMYQELTTLEAAINGLRNLQTINVANMITQYCWVDLEKRWAIAHTYKRQERCWRNYQKNGAVYLETVFRNIDFNSWVIATQNHFNTEIAAGIIDSSPVSGPEFLDYLKNHELWTVNNEVIFWSSFGISIFILQYSNQYQIGLQENLIIENAMGVNWYLPLKSLPSLYRGPLRLTFYMYSGFINDLKILGPNQSLVQNSSTYFGLVNANLFEDITLHFPLAPVIQAVHDQIGCISSIDLYWVPVQEDILQIVRKFRTAILSKIQLDENFKANLLSLGTYQLHPTPLQWQNTSYLFYGGNLMCGFNTGFHFVQESFAFDDTCATQNALTITWTPLTSLFAYIMMNGNSTIMCKPLSGDEFTICVESLGTLSSLSNLVQVGTPPSVNHLELSFLQIIGRNNISFISTQLLLDDSFAFFGWMCIYEWAFLERESVMFEGDIGKYTIMSAATLPRAIREKVISSSTAIYIWYCCCFVTFCLVGVAIILVGLWIIYRPLSCPWFMFNRITSAIWLNRSILIIRGIAAILCLSSSTLVPTTVDNQVFFHELSTSFFTICLFAGEATWITYVFHEALQPFTLDYTALPSRFTSLFLWIILIILTLWSPVEATYTLDRTCFSENMDIMIFCTSGSICIGSKRRAIVLVLIIGSVAIINAIVIVVNRKSKVGPIAEGIIPSLLLPSAALAYLDVSLSVDVIETRINVISAAMVGILRVYILGLKIHFDTKLWIPLYSQEVKDDGLILSIPNSYEAAKLLFLGPKLVPQVQSLTRIDSIKLHVQYLIIVGGIFYVLLSLVSNFTYSTLAQSFLSNDFGWTGFNTTGMHTFLANQLNVQLMALSNTTINLTNATLIDIGQHYNQSNSQIYWSTNAPRRQLNNAANPLKDIIIGLRKLNPCQLPWMFTQYCFVDFNRTWAMANSIKRQTRCQQEIVNGAVYFEAPLRNIRDWDVWNECWGLSFSIGFEQYLNTNELGKMWLQQIYNNKNSIHEEVNLWHLNGITRFQLQWQNYKTMGMTDTINIVSALGFSTPLTISTYEERNHIKQQTSMRMYWSFASDLWAIASNITNIGGMSLISSSSNFAFDNISSASLLFQNLTLIQPLNEGLTKLQSVVGPFGSIDMKYVSPPFELLKFYTAFLDITNSLLLNSSEAQENYNKIPVRPYSCQAPPFLLSNNQIIVNGGNIMCGDDVPQQPAAMGYLSGFGKENVCNTIFIEYVAPTTRQILFGFMGLKVSIGKISDIDLVGICNLDKCAGTLCPVDFNFTRQFLKQYYFQYAQLTPIINEAKTVVQGMNIQIIQFYNTLLSVSPTNLYTINLLEPTEPYWSYYGWTLLYGWVVGLREVVEFQGDSGSLVTISYRDPLITLSADPTEIPVSFSSILAGCAFYVSWILIIVASLVAMFAIFERGLIEGLNLFEFNRIVGHSWAGRTFLTIRSITAIWMLNTVPLDLALNGQVTHIVSPQLPWYQTILASSEVTWLVYVLNDLLSCVTRQYTTYYAVKSALSTWFVIAVWSLISPPKATVTLDRHCEFINMDDALVCVSGSIKIGSSTGVISVILAAVGCIVVSYTMERLVFPKVPPLEIRSFLLNAHSLYMLDLTHWKLDGKYYLDKSSAVMCGLLSFHYKEKLYILDIKSWRVIVIAAPKLRTFSTSSNTLDRFENAIPLDHC</sequence>
<gene>
    <name evidence="2" type="ORF">THRCLA_02433</name>
</gene>
<dbReference type="Proteomes" id="UP000243217">
    <property type="component" value="Unassembled WGS sequence"/>
</dbReference>
<keyword evidence="1" id="KW-0472">Membrane</keyword>
<organism evidence="2 3">
    <name type="scientific">Thraustotheca clavata</name>
    <dbReference type="NCBI Taxonomy" id="74557"/>
    <lineage>
        <taxon>Eukaryota</taxon>
        <taxon>Sar</taxon>
        <taxon>Stramenopiles</taxon>
        <taxon>Oomycota</taxon>
        <taxon>Saprolegniomycetes</taxon>
        <taxon>Saprolegniales</taxon>
        <taxon>Achlyaceae</taxon>
        <taxon>Thraustotheca</taxon>
    </lineage>
</organism>
<feature type="transmembrane region" description="Helical" evidence="1">
    <location>
        <begin position="1475"/>
        <end position="1500"/>
    </location>
</feature>
<dbReference type="EMBL" id="JNBS01000457">
    <property type="protein sequence ID" value="OQS05442.1"/>
    <property type="molecule type" value="Genomic_DNA"/>
</dbReference>
<feature type="transmembrane region" description="Helical" evidence="1">
    <location>
        <begin position="572"/>
        <end position="598"/>
    </location>
</feature>
<accession>A0A1W0A591</accession>
<feature type="transmembrane region" description="Helical" evidence="1">
    <location>
        <begin position="743"/>
        <end position="763"/>
    </location>
</feature>
<feature type="transmembrane region" description="Helical" evidence="1">
    <location>
        <begin position="802"/>
        <end position="821"/>
    </location>
</feature>
<comment type="caution">
    <text evidence="2">The sequence shown here is derived from an EMBL/GenBank/DDBJ whole genome shotgun (WGS) entry which is preliminary data.</text>
</comment>
<feature type="transmembrane region" description="Helical" evidence="1">
    <location>
        <begin position="1590"/>
        <end position="1611"/>
    </location>
</feature>
<dbReference type="OrthoDB" id="73860at2759"/>
<keyword evidence="3" id="KW-1185">Reference proteome</keyword>